<dbReference type="InterPro" id="IPR041581">
    <property type="entry name" value="Glyoxalase_6"/>
</dbReference>
<keyword evidence="3" id="KW-1185">Reference proteome</keyword>
<organism evidence="2 3">
    <name type="scientific">Alpinimonas psychrophila</name>
    <dbReference type="NCBI Taxonomy" id="748908"/>
    <lineage>
        <taxon>Bacteria</taxon>
        <taxon>Bacillati</taxon>
        <taxon>Actinomycetota</taxon>
        <taxon>Actinomycetes</taxon>
        <taxon>Micrococcales</taxon>
        <taxon>Microbacteriaceae</taxon>
        <taxon>Alpinimonas</taxon>
    </lineage>
</organism>
<keyword evidence="2" id="KW-0223">Dioxygenase</keyword>
<dbReference type="Pfam" id="PF18029">
    <property type="entry name" value="Glyoxalase_6"/>
    <property type="match status" value="1"/>
</dbReference>
<proteinExistence type="predicted"/>
<dbReference type="RefSeq" id="WP_182483824.1">
    <property type="nucleotide sequence ID" value="NZ_JACGWU010000001.1"/>
</dbReference>
<dbReference type="Proteomes" id="UP000524237">
    <property type="component" value="Unassembled WGS sequence"/>
</dbReference>
<reference evidence="2 3" key="1">
    <citation type="submission" date="2020-07" db="EMBL/GenBank/DDBJ databases">
        <title>Sequencing the genomes of 1000 actinobacteria strains.</title>
        <authorList>
            <person name="Klenk H.-P."/>
        </authorList>
    </citation>
    <scope>NUCLEOTIDE SEQUENCE [LARGE SCALE GENOMIC DNA]</scope>
    <source>
        <strain evidence="2 3">DSM 23737</strain>
    </source>
</reference>
<evidence type="ECO:0000259" key="1">
    <source>
        <dbReference type="PROSITE" id="PS51819"/>
    </source>
</evidence>
<evidence type="ECO:0000313" key="3">
    <source>
        <dbReference type="Proteomes" id="UP000524237"/>
    </source>
</evidence>
<gene>
    <name evidence="2" type="ORF">FB555_000481</name>
</gene>
<dbReference type="GO" id="GO:0016829">
    <property type="term" value="F:lyase activity"/>
    <property type="evidence" value="ECO:0007669"/>
    <property type="project" value="UniProtKB-KW"/>
</dbReference>
<dbReference type="AlphaFoldDB" id="A0A7W3JSK4"/>
<keyword evidence="2" id="KW-0560">Oxidoreductase</keyword>
<protein>
    <submittedName>
        <fullName evidence="2">Catechol 2,3-dioxygenase-like lactoylglutathione lyase family enzyme</fullName>
    </submittedName>
</protein>
<dbReference type="InterPro" id="IPR029068">
    <property type="entry name" value="Glyas_Bleomycin-R_OHBP_Dase"/>
</dbReference>
<accession>A0A7W3JSK4</accession>
<name>A0A7W3JSK4_9MICO</name>
<feature type="domain" description="VOC" evidence="1">
    <location>
        <begin position="10"/>
        <end position="136"/>
    </location>
</feature>
<dbReference type="EMBL" id="JACGWU010000001">
    <property type="protein sequence ID" value="MBA8828410.1"/>
    <property type="molecule type" value="Genomic_DNA"/>
</dbReference>
<dbReference type="GO" id="GO:0051213">
    <property type="term" value="F:dioxygenase activity"/>
    <property type="evidence" value="ECO:0007669"/>
    <property type="project" value="UniProtKB-KW"/>
</dbReference>
<dbReference type="SUPFAM" id="SSF54593">
    <property type="entry name" value="Glyoxalase/Bleomycin resistance protein/Dihydroxybiphenyl dioxygenase"/>
    <property type="match status" value="1"/>
</dbReference>
<sequence>MSKAANQPVPVLQLRVIVEAEDFDAAIAFYRDALGLPEQAAFEGDGDARVSILDAGRATLEIANPAQKRMIDLVETGAPQRPGIRLAFEVTDGRGVTAQLETAGAVIVGDPRETPWKSLNSRLEAPAGQQITIFEELERLQDRTQRPGFGTNAQR</sequence>
<dbReference type="Gene3D" id="3.10.180.10">
    <property type="entry name" value="2,3-Dihydroxybiphenyl 1,2-Dioxygenase, domain 1"/>
    <property type="match status" value="1"/>
</dbReference>
<evidence type="ECO:0000313" key="2">
    <source>
        <dbReference type="EMBL" id="MBA8828410.1"/>
    </source>
</evidence>
<keyword evidence="2" id="KW-0456">Lyase</keyword>
<dbReference type="InterPro" id="IPR037523">
    <property type="entry name" value="VOC_core"/>
</dbReference>
<dbReference type="PROSITE" id="PS51819">
    <property type="entry name" value="VOC"/>
    <property type="match status" value="1"/>
</dbReference>
<comment type="caution">
    <text evidence="2">The sequence shown here is derived from an EMBL/GenBank/DDBJ whole genome shotgun (WGS) entry which is preliminary data.</text>
</comment>